<evidence type="ECO:0000313" key="2">
    <source>
        <dbReference type="EMBL" id="GAA4392217.1"/>
    </source>
</evidence>
<organism evidence="2 3">
    <name type="scientific">Hymenobacter koreensis</name>
    <dbReference type="NCBI Taxonomy" id="1084523"/>
    <lineage>
        <taxon>Bacteria</taxon>
        <taxon>Pseudomonadati</taxon>
        <taxon>Bacteroidota</taxon>
        <taxon>Cytophagia</taxon>
        <taxon>Cytophagales</taxon>
        <taxon>Hymenobacteraceae</taxon>
        <taxon>Hymenobacter</taxon>
    </lineage>
</organism>
<dbReference type="Proteomes" id="UP001500454">
    <property type="component" value="Unassembled WGS sequence"/>
</dbReference>
<proteinExistence type="predicted"/>
<name>A0ABP8JK94_9BACT</name>
<dbReference type="EMBL" id="BAABHA010000015">
    <property type="protein sequence ID" value="GAA4392217.1"/>
    <property type="molecule type" value="Genomic_DNA"/>
</dbReference>
<reference evidence="3" key="1">
    <citation type="journal article" date="2019" name="Int. J. Syst. Evol. Microbiol.">
        <title>The Global Catalogue of Microorganisms (GCM) 10K type strain sequencing project: providing services to taxonomists for standard genome sequencing and annotation.</title>
        <authorList>
            <consortium name="The Broad Institute Genomics Platform"/>
            <consortium name="The Broad Institute Genome Sequencing Center for Infectious Disease"/>
            <person name="Wu L."/>
            <person name="Ma J."/>
        </authorList>
    </citation>
    <scope>NUCLEOTIDE SEQUENCE [LARGE SCALE GENOMIC DNA]</scope>
    <source>
        <strain evidence="3">JCM 17924</strain>
    </source>
</reference>
<gene>
    <name evidence="2" type="ORF">GCM10023186_42430</name>
</gene>
<sequence>MFSDMLTRFACALGLLALSLTGCQSSKTAFKGPQATAEAETLVVLMHDSQSPEPTAVTVSASEAEATSAKRVSGRRP</sequence>
<feature type="compositionally biased region" description="Low complexity" evidence="1">
    <location>
        <begin position="55"/>
        <end position="69"/>
    </location>
</feature>
<evidence type="ECO:0000313" key="3">
    <source>
        <dbReference type="Proteomes" id="UP001500454"/>
    </source>
</evidence>
<comment type="caution">
    <text evidence="2">The sequence shown here is derived from an EMBL/GenBank/DDBJ whole genome shotgun (WGS) entry which is preliminary data.</text>
</comment>
<evidence type="ECO:0000256" key="1">
    <source>
        <dbReference type="SAM" id="MobiDB-lite"/>
    </source>
</evidence>
<protein>
    <submittedName>
        <fullName evidence="2">Uncharacterized protein</fullName>
    </submittedName>
</protein>
<feature type="region of interest" description="Disordered" evidence="1">
    <location>
        <begin position="49"/>
        <end position="77"/>
    </location>
</feature>
<accession>A0ABP8JK94</accession>
<keyword evidence="3" id="KW-1185">Reference proteome</keyword>